<feature type="domain" description="MYND-type" evidence="5">
    <location>
        <begin position="18"/>
        <end position="64"/>
    </location>
</feature>
<evidence type="ECO:0000256" key="1">
    <source>
        <dbReference type="ARBA" id="ARBA00022723"/>
    </source>
</evidence>
<evidence type="ECO:0000313" key="7">
    <source>
        <dbReference type="Proteomes" id="UP001492380"/>
    </source>
</evidence>
<accession>A0ABR1YAR5</accession>
<dbReference type="Pfam" id="PF14737">
    <property type="entry name" value="DUF4470"/>
    <property type="match status" value="1"/>
</dbReference>
<evidence type="ECO:0000256" key="2">
    <source>
        <dbReference type="ARBA" id="ARBA00022771"/>
    </source>
</evidence>
<dbReference type="Pfam" id="PF01753">
    <property type="entry name" value="zf-MYND"/>
    <property type="match status" value="1"/>
</dbReference>
<evidence type="ECO:0000313" key="6">
    <source>
        <dbReference type="EMBL" id="KAK8223957.1"/>
    </source>
</evidence>
<dbReference type="Proteomes" id="UP001492380">
    <property type="component" value="Unassembled WGS sequence"/>
</dbReference>
<dbReference type="PROSITE" id="PS50865">
    <property type="entry name" value="ZF_MYND_2"/>
    <property type="match status" value="1"/>
</dbReference>
<dbReference type="InterPro" id="IPR002893">
    <property type="entry name" value="Znf_MYND"/>
</dbReference>
<dbReference type="EMBL" id="JBBWRZ010000013">
    <property type="protein sequence ID" value="KAK8223957.1"/>
    <property type="molecule type" value="Genomic_DNA"/>
</dbReference>
<proteinExistence type="predicted"/>
<keyword evidence="7" id="KW-1185">Reference proteome</keyword>
<protein>
    <recommendedName>
        <fullName evidence="5">MYND-type domain-containing protein</fullName>
    </recommendedName>
</protein>
<dbReference type="PROSITE" id="PS01360">
    <property type="entry name" value="ZF_MYND_1"/>
    <property type="match status" value="1"/>
</dbReference>
<evidence type="ECO:0000256" key="3">
    <source>
        <dbReference type="ARBA" id="ARBA00022833"/>
    </source>
</evidence>
<keyword evidence="3" id="KW-0862">Zinc</keyword>
<organism evidence="6 7">
    <name type="scientific">Phyllosticta capitalensis</name>
    <dbReference type="NCBI Taxonomy" id="121624"/>
    <lineage>
        <taxon>Eukaryota</taxon>
        <taxon>Fungi</taxon>
        <taxon>Dikarya</taxon>
        <taxon>Ascomycota</taxon>
        <taxon>Pezizomycotina</taxon>
        <taxon>Dothideomycetes</taxon>
        <taxon>Dothideomycetes incertae sedis</taxon>
        <taxon>Botryosphaeriales</taxon>
        <taxon>Phyllostictaceae</taxon>
        <taxon>Phyllosticta</taxon>
    </lineage>
</organism>
<comment type="caution">
    <text evidence="6">The sequence shown here is derived from an EMBL/GenBank/DDBJ whole genome shotgun (WGS) entry which is preliminary data.</text>
</comment>
<reference evidence="6 7" key="1">
    <citation type="submission" date="2024-04" db="EMBL/GenBank/DDBJ databases">
        <title>Phyllosticta paracitricarpa is synonymous to the EU quarantine fungus P. citricarpa based on phylogenomic analyses.</title>
        <authorList>
            <consortium name="Lawrence Berkeley National Laboratory"/>
            <person name="Van Ingen-Buijs V.A."/>
            <person name="Van Westerhoven A.C."/>
            <person name="Haridas S."/>
            <person name="Skiadas P."/>
            <person name="Martin F."/>
            <person name="Groenewald J.Z."/>
            <person name="Crous P.W."/>
            <person name="Seidl M.F."/>
        </authorList>
    </citation>
    <scope>NUCLEOTIDE SEQUENCE [LARGE SCALE GENOMIC DNA]</scope>
    <source>
        <strain evidence="6 7">CBS 123374</strain>
    </source>
</reference>
<sequence>MSPAQPSLRDELVFPTTCPCANSSAAHGGPCREVGKRACSNCLLVLYCSKECQAAHWKQHKIHCKSESMKITWEPDWTIRPTREGWENHQEVFDTLRKQKYLWGNIPAIDVLNLEQNEGASYDKNMNLLFAASGDLRNVIKSIAGVSADSPRSFTAILNDREINVVARNTILLLTALYADDVSDAAVVMLHIWYSALIPSSVLRFLHATVLPLIREVCEKTAGKPADSLLAKTFTRGTRSLRVVLKKSCWDLLPTYLEVRDGLTVWEATQTRRMALTLERGNHRGDPINLYVQPPGPRTAILEYRKDGVIMPFGASKVAFDTPNPTMFREQGVWPQIMSAFDPTDGWTLKDLLQKTPLAKNDVYGGMFFHVRDILENFCSKIKDLKINFVLLHKEASALPKTLAQDFKLTQSFDRIEISNIIDSYLVGPCCLNLFTPLLRPVAENPHATLLTGFTHSIAEMGNEPVLRQEFRGSLDRTRKRTARYFPQPPETMDKRTKWLHSYAGAMFQDWDGLFAHFMRTRGVMAFAVAAGAQPKEENTIIDPWPLRLKENATPEELELAIRSAHTGEERYVEWKRAS</sequence>
<evidence type="ECO:0000259" key="5">
    <source>
        <dbReference type="PROSITE" id="PS50865"/>
    </source>
</evidence>
<dbReference type="InterPro" id="IPR027974">
    <property type="entry name" value="DUF4470"/>
</dbReference>
<evidence type="ECO:0000256" key="4">
    <source>
        <dbReference type="PROSITE-ProRule" id="PRU00134"/>
    </source>
</evidence>
<keyword evidence="1" id="KW-0479">Metal-binding</keyword>
<name>A0ABR1YAR5_9PEZI</name>
<dbReference type="SUPFAM" id="SSF144232">
    <property type="entry name" value="HIT/MYND zinc finger-like"/>
    <property type="match status" value="1"/>
</dbReference>
<keyword evidence="2 4" id="KW-0863">Zinc-finger</keyword>
<gene>
    <name evidence="6" type="ORF">HDK90DRAFT_470645</name>
</gene>
<dbReference type="Gene3D" id="6.10.140.2220">
    <property type="match status" value="1"/>
</dbReference>